<accession>A0A6B2MQG4</accession>
<sequence>MRLVVKMALPSIHHWRYLRENYATFECRAVRLRGPVRHGTPSKPATAWIYADVIVPEQYREKAASHAWNPDGTYPVEVPVNWNAKTLAPYLVRMDGGELELNVGGDE</sequence>
<name>A0A6B2MQG4_9BURK</name>
<dbReference type="AlphaFoldDB" id="A0A6B2MQG4"/>
<dbReference type="RefSeq" id="WP_163126138.1">
    <property type="nucleotide sequence ID" value="NZ_JAAEAM010000063.1"/>
</dbReference>
<proteinExistence type="predicted"/>
<gene>
    <name evidence="1" type="ORF">GFJ35_34180</name>
</gene>
<reference evidence="1" key="1">
    <citation type="submission" date="2019-11" db="EMBL/GenBank/DDBJ databases">
        <title>Burkholderia cenocepacia CF.</title>
        <authorList>
            <person name="Vianna E.F."/>
            <person name="Marques E.A."/>
            <person name="Albano R.M."/>
            <person name="Leao R.S."/>
        </authorList>
    </citation>
    <scope>NUCLEOTIDE SEQUENCE</scope>
    <source>
        <strain evidence="1">MS-2140</strain>
    </source>
</reference>
<protein>
    <submittedName>
        <fullName evidence="1">Uncharacterized protein</fullName>
    </submittedName>
</protein>
<evidence type="ECO:0000313" key="1">
    <source>
        <dbReference type="EMBL" id="NDV77061.1"/>
    </source>
</evidence>
<dbReference type="EMBL" id="JAAEAM010000063">
    <property type="protein sequence ID" value="NDV77061.1"/>
    <property type="molecule type" value="Genomic_DNA"/>
</dbReference>
<comment type="caution">
    <text evidence="1">The sequence shown here is derived from an EMBL/GenBank/DDBJ whole genome shotgun (WGS) entry which is preliminary data.</text>
</comment>
<organism evidence="1">
    <name type="scientific">Burkholderia cenocepacia</name>
    <dbReference type="NCBI Taxonomy" id="95486"/>
    <lineage>
        <taxon>Bacteria</taxon>
        <taxon>Pseudomonadati</taxon>
        <taxon>Pseudomonadota</taxon>
        <taxon>Betaproteobacteria</taxon>
        <taxon>Burkholderiales</taxon>
        <taxon>Burkholderiaceae</taxon>
        <taxon>Burkholderia</taxon>
        <taxon>Burkholderia cepacia complex</taxon>
    </lineage>
</organism>